<comment type="caution">
    <text evidence="1">The sequence shown here is derived from an EMBL/GenBank/DDBJ whole genome shotgun (WGS) entry which is preliminary data.</text>
</comment>
<feature type="non-terminal residue" evidence="1">
    <location>
        <position position="123"/>
    </location>
</feature>
<dbReference type="EMBL" id="QKKF02006472">
    <property type="protein sequence ID" value="RZF46328.1"/>
    <property type="molecule type" value="Genomic_DNA"/>
</dbReference>
<keyword evidence="2" id="KW-1185">Reference proteome</keyword>
<name>A0A482XLZ0_LAOST</name>
<evidence type="ECO:0000313" key="2">
    <source>
        <dbReference type="Proteomes" id="UP000291343"/>
    </source>
</evidence>
<gene>
    <name evidence="1" type="ORF">LSTR_LSTR008709</name>
</gene>
<protein>
    <submittedName>
        <fullName evidence="1">Uncharacterized protein</fullName>
    </submittedName>
</protein>
<accession>A0A482XLZ0</accession>
<dbReference type="SMR" id="A0A482XLZ0"/>
<dbReference type="InParanoid" id="A0A482XLZ0"/>
<reference evidence="1 2" key="1">
    <citation type="journal article" date="2017" name="Gigascience">
        <title>Genome sequence of the small brown planthopper, Laodelphax striatellus.</title>
        <authorList>
            <person name="Zhu J."/>
            <person name="Jiang F."/>
            <person name="Wang X."/>
            <person name="Yang P."/>
            <person name="Bao Y."/>
            <person name="Zhao W."/>
            <person name="Wang W."/>
            <person name="Lu H."/>
            <person name="Wang Q."/>
            <person name="Cui N."/>
            <person name="Li J."/>
            <person name="Chen X."/>
            <person name="Luo L."/>
            <person name="Yu J."/>
            <person name="Kang L."/>
            <person name="Cui F."/>
        </authorList>
    </citation>
    <scope>NUCLEOTIDE SEQUENCE [LARGE SCALE GENOMIC DNA]</scope>
    <source>
        <strain evidence="1">Lst14</strain>
    </source>
</reference>
<dbReference type="Proteomes" id="UP000291343">
    <property type="component" value="Unassembled WGS sequence"/>
</dbReference>
<proteinExistence type="predicted"/>
<organism evidence="1 2">
    <name type="scientific">Laodelphax striatellus</name>
    <name type="common">Small brown planthopper</name>
    <name type="synonym">Delphax striatella</name>
    <dbReference type="NCBI Taxonomy" id="195883"/>
    <lineage>
        <taxon>Eukaryota</taxon>
        <taxon>Metazoa</taxon>
        <taxon>Ecdysozoa</taxon>
        <taxon>Arthropoda</taxon>
        <taxon>Hexapoda</taxon>
        <taxon>Insecta</taxon>
        <taxon>Pterygota</taxon>
        <taxon>Neoptera</taxon>
        <taxon>Paraneoptera</taxon>
        <taxon>Hemiptera</taxon>
        <taxon>Auchenorrhyncha</taxon>
        <taxon>Fulgoroidea</taxon>
        <taxon>Delphacidae</taxon>
        <taxon>Criomorphinae</taxon>
        <taxon>Laodelphax</taxon>
    </lineage>
</organism>
<sequence length="123" mass="14109">MLVAGQFLVALGDDTSSKTVMKQKVFKIIADVYDDQDEIFLMQAILRSDAFSKSLHEEDLEIFLENKEAFDKFKMYMTSYCNSVGKIATTLQSIEKMIIKEYEKSQPQYLAALIIDNPFFKGL</sequence>
<dbReference type="AlphaFoldDB" id="A0A482XLZ0"/>
<evidence type="ECO:0000313" key="1">
    <source>
        <dbReference type="EMBL" id="RZF46328.1"/>
    </source>
</evidence>